<dbReference type="EMBL" id="LHPG02000002">
    <property type="protein sequence ID" value="PRW60462.1"/>
    <property type="molecule type" value="Genomic_DNA"/>
</dbReference>
<evidence type="ECO:0000256" key="8">
    <source>
        <dbReference type="ARBA" id="ARBA00037956"/>
    </source>
</evidence>
<keyword evidence="6" id="KW-1133">Transmembrane helix</keyword>
<reference evidence="10 11" key="1">
    <citation type="journal article" date="2018" name="Plant J.">
        <title>Genome sequences of Chlorella sorokiniana UTEX 1602 and Micractinium conductrix SAG 241.80: implications to maltose excretion by a green alga.</title>
        <authorList>
            <person name="Arriola M.B."/>
            <person name="Velmurugan N."/>
            <person name="Zhang Y."/>
            <person name="Plunkett M.H."/>
            <person name="Hondzo H."/>
            <person name="Barney B.M."/>
        </authorList>
    </citation>
    <scope>NUCLEOTIDE SEQUENCE [LARGE SCALE GENOMIC DNA]</scope>
    <source>
        <strain evidence="11">UTEX 1602</strain>
    </source>
</reference>
<accession>A0A2P6U2C2</accession>
<dbReference type="InterPro" id="IPR022796">
    <property type="entry name" value="Chloroa_b-bind"/>
</dbReference>
<evidence type="ECO:0000313" key="11">
    <source>
        <dbReference type="Proteomes" id="UP000239899"/>
    </source>
</evidence>
<feature type="region of interest" description="Disordered" evidence="9">
    <location>
        <begin position="28"/>
        <end position="76"/>
    </location>
</feature>
<dbReference type="AlphaFoldDB" id="A0A2P6U2C2"/>
<dbReference type="Proteomes" id="UP000239899">
    <property type="component" value="Unassembled WGS sequence"/>
</dbReference>
<evidence type="ECO:0000256" key="3">
    <source>
        <dbReference type="ARBA" id="ARBA00022528"/>
    </source>
</evidence>
<evidence type="ECO:0000256" key="2">
    <source>
        <dbReference type="ARBA" id="ARBA00004229"/>
    </source>
</evidence>
<dbReference type="OrthoDB" id="513190at2759"/>
<keyword evidence="5" id="KW-0812">Transmembrane</keyword>
<comment type="caution">
    <text evidence="10">The sequence shown here is derived from an EMBL/GenBank/DDBJ whole genome shotgun (WGS) entry which is preliminary data.</text>
</comment>
<evidence type="ECO:0000256" key="5">
    <source>
        <dbReference type="ARBA" id="ARBA00022692"/>
    </source>
</evidence>
<dbReference type="PANTHER" id="PTHR14154">
    <property type="entry name" value="UPF0041 BRAIN PROTEIN 44-RELATED"/>
    <property type="match status" value="1"/>
</dbReference>
<organism evidence="10 11">
    <name type="scientific">Chlorella sorokiniana</name>
    <name type="common">Freshwater green alga</name>
    <dbReference type="NCBI Taxonomy" id="3076"/>
    <lineage>
        <taxon>Eukaryota</taxon>
        <taxon>Viridiplantae</taxon>
        <taxon>Chlorophyta</taxon>
        <taxon>core chlorophytes</taxon>
        <taxon>Trebouxiophyceae</taxon>
        <taxon>Chlorellales</taxon>
        <taxon>Chlorellaceae</taxon>
        <taxon>Chlorella clade</taxon>
        <taxon>Chlorella</taxon>
    </lineage>
</organism>
<evidence type="ECO:0000313" key="10">
    <source>
        <dbReference type="EMBL" id="PRW60462.1"/>
    </source>
</evidence>
<feature type="compositionally biased region" description="Basic and acidic residues" evidence="9">
    <location>
        <begin position="28"/>
        <end position="37"/>
    </location>
</feature>
<keyword evidence="11" id="KW-1185">Reference proteome</keyword>
<comment type="subcellular location">
    <subcellularLocation>
        <location evidence="1">Membrane</location>
        <topology evidence="1">Multi-pass membrane protein</topology>
    </subcellularLocation>
    <subcellularLocation>
        <location evidence="2">Plastid</location>
        <location evidence="2">Chloroplast</location>
    </subcellularLocation>
</comment>
<evidence type="ECO:0000256" key="7">
    <source>
        <dbReference type="ARBA" id="ARBA00023136"/>
    </source>
</evidence>
<keyword evidence="7" id="KW-0472">Membrane</keyword>
<sequence>MSVRVGACRPAQRPARSALVVRATAATEEKVEAKAEAAPEQQTAAPPAPAAQKTPAGPPPSVRRAHSQTTKYGERLPSDPLEVMAFNGSLPEINNGRLAMLGFLAALGCEVFTGKPVLAQLAGNGSTILTWMLLVTAGTAVPILRGIKNEEAFGPLTPERELFNGRAAMIGFASLLLLEAFRGSALF</sequence>
<dbReference type="GO" id="GO:0009507">
    <property type="term" value="C:chloroplast"/>
    <property type="evidence" value="ECO:0007669"/>
    <property type="project" value="UniProtKB-SubCell"/>
</dbReference>
<evidence type="ECO:0000256" key="1">
    <source>
        <dbReference type="ARBA" id="ARBA00004141"/>
    </source>
</evidence>
<gene>
    <name evidence="10" type="ORF">C2E21_0740</name>
</gene>
<keyword evidence="4" id="KW-0934">Plastid</keyword>
<dbReference type="GO" id="GO:0016020">
    <property type="term" value="C:membrane"/>
    <property type="evidence" value="ECO:0007669"/>
    <property type="project" value="UniProtKB-SubCell"/>
</dbReference>
<dbReference type="Gene3D" id="1.10.3460.10">
    <property type="entry name" value="Chlorophyll a/b binding protein domain"/>
    <property type="match status" value="1"/>
</dbReference>
<evidence type="ECO:0000256" key="6">
    <source>
        <dbReference type="ARBA" id="ARBA00022989"/>
    </source>
</evidence>
<evidence type="ECO:0000256" key="9">
    <source>
        <dbReference type="SAM" id="MobiDB-lite"/>
    </source>
</evidence>
<evidence type="ECO:0000256" key="4">
    <source>
        <dbReference type="ARBA" id="ARBA00022640"/>
    </source>
</evidence>
<protein>
    <submittedName>
        <fullName evidence="10">Early light-inducible</fullName>
    </submittedName>
</protein>
<dbReference type="Pfam" id="PF00504">
    <property type="entry name" value="Chloroa_b-bind"/>
    <property type="match status" value="1"/>
</dbReference>
<keyword evidence="3" id="KW-0150">Chloroplast</keyword>
<name>A0A2P6U2C2_CHLSO</name>
<dbReference type="SUPFAM" id="SSF103511">
    <property type="entry name" value="Chlorophyll a-b binding protein"/>
    <property type="match status" value="1"/>
</dbReference>
<comment type="similarity">
    <text evidence="8">Belongs to the ELIP/psbS family.</text>
</comment>
<feature type="compositionally biased region" description="Low complexity" evidence="9">
    <location>
        <begin position="38"/>
        <end position="55"/>
    </location>
</feature>
<proteinExistence type="inferred from homology"/>